<dbReference type="EMBL" id="CALNXK010000366">
    <property type="protein sequence ID" value="CAH3183847.1"/>
    <property type="molecule type" value="Genomic_DNA"/>
</dbReference>
<dbReference type="Proteomes" id="UP001159405">
    <property type="component" value="Unassembled WGS sequence"/>
</dbReference>
<organism evidence="1 2">
    <name type="scientific">Porites lobata</name>
    <dbReference type="NCBI Taxonomy" id="104759"/>
    <lineage>
        <taxon>Eukaryota</taxon>
        <taxon>Metazoa</taxon>
        <taxon>Cnidaria</taxon>
        <taxon>Anthozoa</taxon>
        <taxon>Hexacorallia</taxon>
        <taxon>Scleractinia</taxon>
        <taxon>Fungiina</taxon>
        <taxon>Poritidae</taxon>
        <taxon>Porites</taxon>
    </lineage>
</organism>
<gene>
    <name evidence="1" type="ORF">PLOB_00029191</name>
</gene>
<keyword evidence="2" id="KW-1185">Reference proteome</keyword>
<evidence type="ECO:0000313" key="1">
    <source>
        <dbReference type="EMBL" id="CAH3183847.1"/>
    </source>
</evidence>
<comment type="caution">
    <text evidence="1">The sequence shown here is derived from an EMBL/GenBank/DDBJ whole genome shotgun (WGS) entry which is preliminary data.</text>
</comment>
<name>A0ABN8RWL0_9CNID</name>
<evidence type="ECO:0000313" key="2">
    <source>
        <dbReference type="Proteomes" id="UP001159405"/>
    </source>
</evidence>
<reference evidence="1 2" key="1">
    <citation type="submission" date="2022-05" db="EMBL/GenBank/DDBJ databases">
        <authorList>
            <consortium name="Genoscope - CEA"/>
            <person name="William W."/>
        </authorList>
    </citation>
    <scope>NUCLEOTIDE SEQUENCE [LARGE SCALE GENOMIC DNA]</scope>
</reference>
<accession>A0ABN8RWL0</accession>
<proteinExistence type="predicted"/>
<sequence>MAERIKGLSLPYPMRKTPFIFSGDFRAAFFMNPHQARLFASGEHLNVDLTFTGNSYTPYLINVLTFDLDTLQWTPVARCLLNKQNGEPHGKVFSEIFSSVNHQYEYFNNGERIEAITVDFSDAEVNGLEEPLGKDMTSKILRGCKV</sequence>
<protein>
    <submittedName>
        <fullName evidence="1">Uncharacterized protein</fullName>
    </submittedName>
</protein>
<feature type="non-terminal residue" evidence="1">
    <location>
        <position position="146"/>
    </location>
</feature>